<evidence type="ECO:0000256" key="6">
    <source>
        <dbReference type="ARBA" id="ARBA00022553"/>
    </source>
</evidence>
<dbReference type="Gene3D" id="2.40.10.230">
    <property type="entry name" value="Probable tRNA pseudouridine synthase domain"/>
    <property type="match status" value="1"/>
</dbReference>
<feature type="compositionally biased region" description="Acidic residues" evidence="9">
    <location>
        <begin position="246"/>
        <end position="272"/>
    </location>
</feature>
<dbReference type="AlphaFoldDB" id="A0A6I9RU54"/>
<dbReference type="OrthoDB" id="21550at2759"/>
<feature type="compositionally biased region" description="Pro residues" evidence="9">
    <location>
        <begin position="1"/>
        <end position="12"/>
    </location>
</feature>
<dbReference type="InterPro" id="IPR040309">
    <property type="entry name" value="Naf1"/>
</dbReference>
<feature type="region of interest" description="Disordered" evidence="9">
    <location>
        <begin position="438"/>
        <end position="509"/>
    </location>
</feature>
<dbReference type="GO" id="GO:0005634">
    <property type="term" value="C:nucleus"/>
    <property type="evidence" value="ECO:0007669"/>
    <property type="project" value="UniProtKB-SubCell"/>
</dbReference>
<gene>
    <name evidence="11 12" type="primary">LOC105052702</name>
</gene>
<dbReference type="PANTHER" id="PTHR31633:SF1">
    <property type="entry name" value="H_ACA RIBONUCLEOPROTEIN COMPLEX NON-CORE SUBUNIT NAF1"/>
    <property type="match status" value="1"/>
</dbReference>
<dbReference type="GO" id="GO:0003723">
    <property type="term" value="F:RNA binding"/>
    <property type="evidence" value="ECO:0007669"/>
    <property type="project" value="UniProtKB-KW"/>
</dbReference>
<evidence type="ECO:0000313" key="12">
    <source>
        <dbReference type="RefSeq" id="XP_010931921.1"/>
    </source>
</evidence>
<dbReference type="GO" id="GO:0001522">
    <property type="term" value="P:pseudouridine synthesis"/>
    <property type="evidence" value="ECO:0007669"/>
    <property type="project" value="InterPro"/>
</dbReference>
<keyword evidence="4" id="KW-0690">Ribosome biogenesis</keyword>
<feature type="compositionally biased region" description="Basic and acidic residues" evidence="9">
    <location>
        <begin position="288"/>
        <end position="301"/>
    </location>
</feature>
<feature type="compositionally biased region" description="Low complexity" evidence="9">
    <location>
        <begin position="13"/>
        <end position="22"/>
    </location>
</feature>
<accession>A0A6I9RU54</accession>
<dbReference type="RefSeq" id="XP_073100729.1">
    <property type="nucleotide sequence ID" value="XM_073244628.1"/>
</dbReference>
<evidence type="ECO:0000256" key="4">
    <source>
        <dbReference type="ARBA" id="ARBA00022517"/>
    </source>
</evidence>
<evidence type="ECO:0000256" key="5">
    <source>
        <dbReference type="ARBA" id="ARBA00022552"/>
    </source>
</evidence>
<feature type="region of interest" description="Disordered" evidence="9">
    <location>
        <begin position="802"/>
        <end position="832"/>
    </location>
</feature>
<name>A0A6I9RU54_ELAGV</name>
<protein>
    <recommendedName>
        <fullName evidence="3">H/ACA ribonucleoprotein complex non-core subunit NAF1</fullName>
    </recommendedName>
</protein>
<organism evidence="10 12">
    <name type="scientific">Elaeis guineensis var. tenera</name>
    <name type="common">Oil palm</name>
    <dbReference type="NCBI Taxonomy" id="51953"/>
    <lineage>
        <taxon>Eukaryota</taxon>
        <taxon>Viridiplantae</taxon>
        <taxon>Streptophyta</taxon>
        <taxon>Embryophyta</taxon>
        <taxon>Tracheophyta</taxon>
        <taxon>Spermatophyta</taxon>
        <taxon>Magnoliopsida</taxon>
        <taxon>Liliopsida</taxon>
        <taxon>Arecaceae</taxon>
        <taxon>Arecoideae</taxon>
        <taxon>Cocoseae</taxon>
        <taxon>Elaeidinae</taxon>
        <taxon>Elaeis</taxon>
    </lineage>
</organism>
<evidence type="ECO:0000256" key="2">
    <source>
        <dbReference type="ARBA" id="ARBA00009801"/>
    </source>
</evidence>
<evidence type="ECO:0000256" key="8">
    <source>
        <dbReference type="ARBA" id="ARBA00023242"/>
    </source>
</evidence>
<reference evidence="11 12" key="1">
    <citation type="submission" date="2025-04" db="UniProtKB">
        <authorList>
            <consortium name="RefSeq"/>
        </authorList>
    </citation>
    <scope>IDENTIFICATION</scope>
</reference>
<feature type="compositionally biased region" description="Acidic residues" evidence="9">
    <location>
        <begin position="442"/>
        <end position="459"/>
    </location>
</feature>
<dbReference type="PANTHER" id="PTHR31633">
    <property type="entry name" value="H/ACA RIBONUCLEOPROTEIN COMPLEX NON-CORE SUBUNIT NAF1"/>
    <property type="match status" value="1"/>
</dbReference>
<dbReference type="InterPro" id="IPR009000">
    <property type="entry name" value="Transl_B-barrel_sf"/>
</dbReference>
<evidence type="ECO:0000313" key="11">
    <source>
        <dbReference type="RefSeq" id="XP_010931920.1"/>
    </source>
</evidence>
<dbReference type="GO" id="GO:0005732">
    <property type="term" value="C:sno(s)RNA-containing ribonucleoprotein complex"/>
    <property type="evidence" value="ECO:0007669"/>
    <property type="project" value="InterPro"/>
</dbReference>
<dbReference type="GeneID" id="105052702"/>
<keyword evidence="6" id="KW-0597">Phosphoprotein</keyword>
<evidence type="ECO:0000256" key="3">
    <source>
        <dbReference type="ARBA" id="ARBA00021438"/>
    </source>
</evidence>
<feature type="compositionally biased region" description="Basic and acidic residues" evidence="9">
    <location>
        <begin position="460"/>
        <end position="479"/>
    </location>
</feature>
<keyword evidence="10" id="KW-1185">Reference proteome</keyword>
<dbReference type="RefSeq" id="XP_010931920.1">
    <property type="nucleotide sequence ID" value="XM_010933618.3"/>
</dbReference>
<evidence type="ECO:0000256" key="1">
    <source>
        <dbReference type="ARBA" id="ARBA00004123"/>
    </source>
</evidence>
<dbReference type="Pfam" id="PF04410">
    <property type="entry name" value="Gar1"/>
    <property type="match status" value="1"/>
</dbReference>
<dbReference type="InterPro" id="IPR007504">
    <property type="entry name" value="H/ACA_rnp_Gar1/Naf1"/>
</dbReference>
<dbReference type="RefSeq" id="XP_010931921.1">
    <property type="nucleotide sequence ID" value="XM_010933619.3"/>
</dbReference>
<dbReference type="SUPFAM" id="SSF50447">
    <property type="entry name" value="Translation proteins"/>
    <property type="match status" value="1"/>
</dbReference>
<evidence type="ECO:0000256" key="9">
    <source>
        <dbReference type="SAM" id="MobiDB-lite"/>
    </source>
</evidence>
<keyword evidence="8" id="KW-0539">Nucleus</keyword>
<sequence length="832" mass="89099">MDSPLRPPPNSNPNPESGRNPSVVAIPGEIDPSSESLAVEPGRASLVEDEDYGSNPDGSDRKGDDLEISGEGFGAGAVNIEESGFESLEFGSPIDRKMGKVSLTVPSYATDSKEAGEVGPLPESLAVEPDHSLLLGVEVYGPNLAISHRKGAELELAGEEFGAGAVNAYGSASKSLELGSSIDQKMEKVSLTDPSYPINSKENGDGVLMAVDAVPLYPGVDGSAQTSKEDGNGEISLSTESKMVGEDDATDSDEDSSETESEELESDDDSLSEESSSSSSIEEDEDGDSHVREEDEKDREVAFIGSEGEEEDVKGVIKSKNELEELPPVPQIEVSLQPRHQLLPVGAIASMFGTRVIVEGSVNHNPLNEGSILWITDTRSPLGLVDEIFGPVKCPYYVVRYNSDKDVPPGISEGTAVSFVTEFAYKILNEKDLYKKGYDASGENDEEVTDEVEFSDDEKEAQYKRSLSQEKRGIDDKRQGNRQNALRKKKTKSKGAEPRKGLRPFLPHGQASLGADNFAYERGSCSLGAGNASVTAPPIAPSVPQAMNAAGCHTIFHQFSQQQPNAMCAPGMPPPQQPNAFWPYGMALPLPLQQQPNDIRSPGMLSQQQPNAVIAGFQMDGSPSQLLGNHVHQQQHQNQVSSSNMNAMPSQQQFFPLFGATASVPWPCRPSNVYAGRAPGMLSQQQPNVVIAGFQMDGSPSQQLGNHVPQLHQNQVSSSNMNAMPSQQQQFFPLFGATASFSWPFRPSNVYAGPVAPGLVAPVGVSQAPSGQGNISMQRSSVLRREQSNQQISPAIVQAGMSPGVQFNLGSPSDRGTKLYVRGKSGRSRRRG</sequence>
<dbReference type="FunFam" id="2.40.10.230:FF:000002">
    <property type="entry name" value="H/ACA ribonucleoprotein complex non-core subunit NAF1"/>
    <property type="match status" value="1"/>
</dbReference>
<feature type="region of interest" description="Disordered" evidence="9">
    <location>
        <begin position="1"/>
        <end position="75"/>
    </location>
</feature>
<dbReference type="GO" id="GO:0006364">
    <property type="term" value="P:rRNA processing"/>
    <property type="evidence" value="ECO:0007669"/>
    <property type="project" value="UniProtKB-KW"/>
</dbReference>
<evidence type="ECO:0000313" key="10">
    <source>
        <dbReference type="Proteomes" id="UP000504607"/>
    </source>
</evidence>
<comment type="similarity">
    <text evidence="2">Belongs to the NAF1 family.</text>
</comment>
<feature type="region of interest" description="Disordered" evidence="9">
    <location>
        <begin position="217"/>
        <end position="313"/>
    </location>
</feature>
<comment type="subcellular location">
    <subcellularLocation>
        <location evidence="1">Nucleus</location>
    </subcellularLocation>
</comment>
<keyword evidence="7" id="KW-0694">RNA-binding</keyword>
<keyword evidence="5" id="KW-0698">rRNA processing</keyword>
<proteinExistence type="inferred from homology"/>
<dbReference type="GO" id="GO:0000493">
    <property type="term" value="P:box H/ACA snoRNP assembly"/>
    <property type="evidence" value="ECO:0007669"/>
    <property type="project" value="InterPro"/>
</dbReference>
<dbReference type="InterPro" id="IPR038664">
    <property type="entry name" value="Gar1/Naf1_Cbf5-bd_sf"/>
</dbReference>
<dbReference type="Proteomes" id="UP000504607">
    <property type="component" value="Chromosome 10"/>
</dbReference>
<evidence type="ECO:0000256" key="7">
    <source>
        <dbReference type="ARBA" id="ARBA00022884"/>
    </source>
</evidence>